<gene>
    <name evidence="1" type="ORF">CONLIGDRAFT_680604</name>
</gene>
<evidence type="ECO:0000313" key="1">
    <source>
        <dbReference type="EMBL" id="OIW29788.1"/>
    </source>
</evidence>
<dbReference type="STRING" id="1408157.A0A1J7JKJ2"/>
<dbReference type="OrthoDB" id="3558870at2759"/>
<dbReference type="AlphaFoldDB" id="A0A1J7JKJ2"/>
<dbReference type="InParanoid" id="A0A1J7JKJ2"/>
<accession>A0A1J7JKJ2</accession>
<keyword evidence="2" id="KW-1185">Reference proteome</keyword>
<dbReference type="EMBL" id="KV875097">
    <property type="protein sequence ID" value="OIW29788.1"/>
    <property type="molecule type" value="Genomic_DNA"/>
</dbReference>
<dbReference type="Proteomes" id="UP000182658">
    <property type="component" value="Unassembled WGS sequence"/>
</dbReference>
<proteinExistence type="predicted"/>
<reference evidence="1 2" key="1">
    <citation type="submission" date="2016-10" db="EMBL/GenBank/DDBJ databases">
        <title>Draft genome sequence of Coniochaeta ligniaria NRRL30616, a lignocellulolytic fungus for bioabatement of inhibitors in plant biomass hydrolysates.</title>
        <authorList>
            <consortium name="DOE Joint Genome Institute"/>
            <person name="Jimenez D.J."/>
            <person name="Hector R.E."/>
            <person name="Riley R."/>
            <person name="Sun H."/>
            <person name="Grigoriev I.V."/>
            <person name="Van Elsas J.D."/>
            <person name="Nichols N.N."/>
        </authorList>
    </citation>
    <scope>NUCLEOTIDE SEQUENCE [LARGE SCALE GENOMIC DNA]</scope>
    <source>
        <strain evidence="1 2">NRRL 30616</strain>
    </source>
</reference>
<sequence>MSLLTAEFLECTPYTSVATSTVFVTSYCVTLPAACPTSEWIATYTITTTCTGDEAAWTAPAVPPEFEVTTVVCDVCAQKTQTITCPNAEATDVSVEGNGVTVTVAPTPGSVNTAAGAENTGAATGGSAVAPTVTGISVPSSTGTGAAESGYVTVAGAPLSMKKSLGLMAGLALIAGQFLML</sequence>
<evidence type="ECO:0000313" key="2">
    <source>
        <dbReference type="Proteomes" id="UP000182658"/>
    </source>
</evidence>
<organism evidence="1 2">
    <name type="scientific">Coniochaeta ligniaria NRRL 30616</name>
    <dbReference type="NCBI Taxonomy" id="1408157"/>
    <lineage>
        <taxon>Eukaryota</taxon>
        <taxon>Fungi</taxon>
        <taxon>Dikarya</taxon>
        <taxon>Ascomycota</taxon>
        <taxon>Pezizomycotina</taxon>
        <taxon>Sordariomycetes</taxon>
        <taxon>Sordariomycetidae</taxon>
        <taxon>Coniochaetales</taxon>
        <taxon>Coniochaetaceae</taxon>
        <taxon>Coniochaeta</taxon>
    </lineage>
</organism>
<protein>
    <submittedName>
        <fullName evidence="1">Uncharacterized protein</fullName>
    </submittedName>
</protein>
<name>A0A1J7JKJ2_9PEZI</name>